<sequence length="154" mass="17155">MQKLVLYSALGLILFAACGKDKFQDKPTVEIKSVNPTQVSVLSGSYTEILLGFTDKQGDLDSVYLYKERLNSIQKPVQFPILPYRLPDFPEKSKGEIKLTILNTDLVASENPRNQPNAPNGKEPDTIIFKIIVKDRGGNVSDTVTTEQLVIERS</sequence>
<accession>A0ABS3Z3J7</accession>
<dbReference type="EMBL" id="JAGHKO010000011">
    <property type="protein sequence ID" value="MBO9203966.1"/>
    <property type="molecule type" value="Genomic_DNA"/>
</dbReference>
<dbReference type="RefSeq" id="WP_209142078.1">
    <property type="nucleotide sequence ID" value="NZ_JAGHKO010000011.1"/>
</dbReference>
<evidence type="ECO:0008006" key="3">
    <source>
        <dbReference type="Google" id="ProtNLM"/>
    </source>
</evidence>
<gene>
    <name evidence="1" type="ORF">J7I42_27015</name>
</gene>
<organism evidence="1 2">
    <name type="scientific">Niastella soli</name>
    <dbReference type="NCBI Taxonomy" id="2821487"/>
    <lineage>
        <taxon>Bacteria</taxon>
        <taxon>Pseudomonadati</taxon>
        <taxon>Bacteroidota</taxon>
        <taxon>Chitinophagia</taxon>
        <taxon>Chitinophagales</taxon>
        <taxon>Chitinophagaceae</taxon>
        <taxon>Niastella</taxon>
    </lineage>
</organism>
<protein>
    <recommendedName>
        <fullName evidence="3">DUF4625 domain-containing protein</fullName>
    </recommendedName>
</protein>
<evidence type="ECO:0000313" key="1">
    <source>
        <dbReference type="EMBL" id="MBO9203966.1"/>
    </source>
</evidence>
<evidence type="ECO:0000313" key="2">
    <source>
        <dbReference type="Proteomes" id="UP000677244"/>
    </source>
</evidence>
<comment type="caution">
    <text evidence="1">The sequence shown here is derived from an EMBL/GenBank/DDBJ whole genome shotgun (WGS) entry which is preliminary data.</text>
</comment>
<dbReference type="PROSITE" id="PS51257">
    <property type="entry name" value="PROKAR_LIPOPROTEIN"/>
    <property type="match status" value="1"/>
</dbReference>
<dbReference type="Proteomes" id="UP000677244">
    <property type="component" value="Unassembled WGS sequence"/>
</dbReference>
<proteinExistence type="predicted"/>
<reference evidence="1 2" key="1">
    <citation type="submission" date="2021-03" db="EMBL/GenBank/DDBJ databases">
        <title>Assistant Professor.</title>
        <authorList>
            <person name="Huq M.A."/>
        </authorList>
    </citation>
    <scope>NUCLEOTIDE SEQUENCE [LARGE SCALE GENOMIC DNA]</scope>
    <source>
        <strain evidence="1 2">MAH-29</strain>
    </source>
</reference>
<name>A0ABS3Z3J7_9BACT</name>
<keyword evidence="2" id="KW-1185">Reference proteome</keyword>